<sequence length="262" mass="28303">MGKESTHTRRRTLQSIFGVAVAGLTGLAGCSSPDASGSTARTTDAGTQTTTETQTTTDAETTANETTANETTEQEDETTESGLESADFVENPEEIHPTLVEETSVPSDEVLLGFRLEDSSLPFTTEVYRAPDDAEVQATETYDTQDLSEVDLLPDSPQSLDTVDTDREDIHYGTTAIGEPLKVTLVARHDGDTIDWSAWSRTGYPHDGHDEEEPALEVDCYCGGMNYTAPSGGTWARVIQVTPTERVETGTTVALNWTSSRL</sequence>
<feature type="compositionally biased region" description="Low complexity" evidence="1">
    <location>
        <begin position="39"/>
        <end position="71"/>
    </location>
</feature>
<evidence type="ECO:0000256" key="1">
    <source>
        <dbReference type="SAM" id="MobiDB-lite"/>
    </source>
</evidence>
<proteinExistence type="predicted"/>
<dbReference type="AlphaFoldDB" id="A0A2P4NQD8"/>
<keyword evidence="3" id="KW-1185">Reference proteome</keyword>
<dbReference type="Proteomes" id="UP000053621">
    <property type="component" value="Unassembled WGS sequence"/>
</dbReference>
<evidence type="ECO:0000313" key="2">
    <source>
        <dbReference type="EMBL" id="POG55362.1"/>
    </source>
</evidence>
<gene>
    <name evidence="2" type="ORF">AUR65_008055</name>
</gene>
<dbReference type="PROSITE" id="PS51257">
    <property type="entry name" value="PROKAR_LIPOPROTEIN"/>
    <property type="match status" value="1"/>
</dbReference>
<comment type="caution">
    <text evidence="2">The sequence shown here is derived from an EMBL/GenBank/DDBJ whole genome shotgun (WGS) entry which is preliminary data.</text>
</comment>
<dbReference type="EMBL" id="LOPW02000010">
    <property type="protein sequence ID" value="POG55362.1"/>
    <property type="molecule type" value="Genomic_DNA"/>
</dbReference>
<dbReference type="OrthoDB" id="204556at2157"/>
<accession>A0A2P4NQD8</accession>
<organism evidence="2 3">
    <name type="scientific">Haloferax marisrubri</name>
    <dbReference type="NCBI Taxonomy" id="1544719"/>
    <lineage>
        <taxon>Archaea</taxon>
        <taxon>Methanobacteriati</taxon>
        <taxon>Methanobacteriota</taxon>
        <taxon>Stenosarchaea group</taxon>
        <taxon>Halobacteria</taxon>
        <taxon>Halobacteriales</taxon>
        <taxon>Haloferacaceae</taxon>
        <taxon>Haloferax</taxon>
    </lineage>
</organism>
<reference evidence="2" key="1">
    <citation type="submission" date="2017-08" db="EMBL/GenBank/DDBJ databases">
        <title>Haloferax marisrubri sp. nov., isolated from the Discovery deep brine-seawater interface in the Red Sea.</title>
        <authorList>
            <person name="Zhang G."/>
            <person name="Stingl U."/>
        </authorList>
    </citation>
    <scope>NUCLEOTIDE SEQUENCE [LARGE SCALE GENOMIC DNA]</scope>
    <source>
        <strain evidence="2">SB3</strain>
    </source>
</reference>
<evidence type="ECO:0000313" key="3">
    <source>
        <dbReference type="Proteomes" id="UP000053621"/>
    </source>
</evidence>
<feature type="region of interest" description="Disordered" evidence="1">
    <location>
        <begin position="26"/>
        <end position="88"/>
    </location>
</feature>
<protein>
    <submittedName>
        <fullName evidence="2">Uncharacterized protein</fullName>
    </submittedName>
</protein>
<name>A0A2P4NQD8_9EURY</name>
<dbReference type="RefSeq" id="WP_058566338.1">
    <property type="nucleotide sequence ID" value="NZ_LOPW02000010.1"/>
</dbReference>